<keyword evidence="1" id="KW-1133">Transmembrane helix</keyword>
<dbReference type="EMBL" id="JAOZFE010000001">
    <property type="protein sequence ID" value="MCW0952593.1"/>
    <property type="molecule type" value="Genomic_DNA"/>
</dbReference>
<accession>A0ABT3E2G0</accession>
<name>A0ABT3E2G0_9LACO</name>
<keyword evidence="1" id="KW-0472">Membrane</keyword>
<evidence type="ECO:0000256" key="1">
    <source>
        <dbReference type="SAM" id="Phobius"/>
    </source>
</evidence>
<evidence type="ECO:0008006" key="4">
    <source>
        <dbReference type="Google" id="ProtNLM"/>
    </source>
</evidence>
<comment type="caution">
    <text evidence="2">The sequence shown here is derived from an EMBL/GenBank/DDBJ whole genome shotgun (WGS) entry which is preliminary data.</text>
</comment>
<feature type="transmembrane region" description="Helical" evidence="1">
    <location>
        <begin position="109"/>
        <end position="142"/>
    </location>
</feature>
<dbReference type="Proteomes" id="UP001526225">
    <property type="component" value="Unassembled WGS sequence"/>
</dbReference>
<evidence type="ECO:0000313" key="2">
    <source>
        <dbReference type="EMBL" id="MCW0952593.1"/>
    </source>
</evidence>
<evidence type="ECO:0000313" key="3">
    <source>
        <dbReference type="Proteomes" id="UP001526225"/>
    </source>
</evidence>
<keyword evidence="1" id="KW-0812">Transmembrane</keyword>
<sequence>MRRYALLGLFYCWQFVAMLFLQDSNGVYTVIGPLHLMVTVPNILLMIFVTSFAPLANAIVKALLDARHVQNWVLILVKQVGTLFYKLMVEADDIDMHNIRKSDVNWGRITLLAGQCLLLGMIAVLLLMTKILVYLFGGWLIVAMYESIRLFKAYTGSRQAQ</sequence>
<keyword evidence="3" id="KW-1185">Reference proteome</keyword>
<protein>
    <recommendedName>
        <fullName evidence="4">Integral membrane protein</fullName>
    </recommendedName>
</protein>
<organism evidence="2 3">
    <name type="scientific">Weissella ceti</name>
    <dbReference type="NCBI Taxonomy" id="759620"/>
    <lineage>
        <taxon>Bacteria</taxon>
        <taxon>Bacillati</taxon>
        <taxon>Bacillota</taxon>
        <taxon>Bacilli</taxon>
        <taxon>Lactobacillales</taxon>
        <taxon>Lactobacillaceae</taxon>
        <taxon>Weissella</taxon>
    </lineage>
</organism>
<proteinExistence type="predicted"/>
<dbReference type="RefSeq" id="WP_264336018.1">
    <property type="nucleotide sequence ID" value="NZ_JAOZFE010000001.1"/>
</dbReference>
<feature type="transmembrane region" description="Helical" evidence="1">
    <location>
        <begin position="39"/>
        <end position="60"/>
    </location>
</feature>
<gene>
    <name evidence="2" type="ORF">OIT44_00595</name>
</gene>
<reference evidence="2 3" key="1">
    <citation type="submission" date="2022-10" db="EMBL/GenBank/DDBJ databases">
        <title>Weissella fermenti sp. nov., isolated from fermented cabbage.</title>
        <authorList>
            <person name="Lee J.K."/>
            <person name="Baek J.H."/>
            <person name="Choi D.G."/>
            <person name="Kim J.M."/>
            <person name="Jeon C.O."/>
        </authorList>
    </citation>
    <scope>NUCLEOTIDE SEQUENCE [LARGE SCALE GENOMIC DNA]</scope>
    <source>
        <strain evidence="2 3">KACC 18534</strain>
    </source>
</reference>